<protein>
    <recommendedName>
        <fullName evidence="3 14">UDP-N-acetylmuramate--L-alanine ligase</fullName>
        <ecNumber evidence="3 14">6.3.2.8</ecNumber>
    </recommendedName>
    <alternativeName>
        <fullName evidence="14">UDP-N-acetylmuramoyl-L-alanine synthetase</fullName>
    </alternativeName>
</protein>
<dbReference type="PANTHER" id="PTHR43445:SF3">
    <property type="entry name" value="UDP-N-ACETYLMURAMATE--L-ALANINE LIGASE"/>
    <property type="match status" value="1"/>
</dbReference>
<evidence type="ECO:0000313" key="19">
    <source>
        <dbReference type="Proteomes" id="UP000058020"/>
    </source>
</evidence>
<dbReference type="InterPro" id="IPR005758">
    <property type="entry name" value="UDP-N-AcMur_Ala_ligase_MurC"/>
</dbReference>
<evidence type="ECO:0000256" key="13">
    <source>
        <dbReference type="ARBA" id="ARBA00047833"/>
    </source>
</evidence>
<dbReference type="SUPFAM" id="SSF51984">
    <property type="entry name" value="MurCD N-terminal domain"/>
    <property type="match status" value="1"/>
</dbReference>
<dbReference type="Pfam" id="PF02875">
    <property type="entry name" value="Mur_ligase_C"/>
    <property type="match status" value="1"/>
</dbReference>
<dbReference type="KEGG" id="tho:SP60_06400"/>
<keyword evidence="8 14" id="KW-0067">ATP-binding</keyword>
<keyword evidence="7 14" id="KW-0547">Nucleotide-binding</keyword>
<keyword evidence="6 14" id="KW-0132">Cell division</keyword>
<proteinExistence type="inferred from homology"/>
<dbReference type="Gene3D" id="3.90.190.20">
    <property type="entry name" value="Mur ligase, C-terminal domain"/>
    <property type="match status" value="1"/>
</dbReference>
<reference evidence="18 19" key="1">
    <citation type="journal article" date="2015" name="Genome Announc.">
        <title>Genome Sequence of 'Candidatus Thioglobus autotrophica' Strain EF1, a Chemoautotroph from the SUP05 Clade of Marine Gammaproteobacteria.</title>
        <authorList>
            <person name="Shah V."/>
            <person name="Morris R.M."/>
        </authorList>
    </citation>
    <scope>NUCLEOTIDE SEQUENCE [LARGE SCALE GENOMIC DNA]</scope>
    <source>
        <strain evidence="18 19">EF1</strain>
    </source>
</reference>
<dbReference type="SUPFAM" id="SSF53244">
    <property type="entry name" value="MurD-like peptide ligases, peptide-binding domain"/>
    <property type="match status" value="1"/>
</dbReference>
<dbReference type="InterPro" id="IPR000713">
    <property type="entry name" value="Mur_ligase_N"/>
</dbReference>
<dbReference type="GO" id="GO:0008763">
    <property type="term" value="F:UDP-N-acetylmuramate-L-alanine ligase activity"/>
    <property type="evidence" value="ECO:0007669"/>
    <property type="project" value="UniProtKB-UniRule"/>
</dbReference>
<name>A0A0M4PL81_9GAMM</name>
<accession>A0A0M4PL81</accession>
<keyword evidence="10 14" id="KW-0573">Peptidoglycan synthesis</keyword>
<feature type="domain" description="Mur ligase central" evidence="17">
    <location>
        <begin position="117"/>
        <end position="302"/>
    </location>
</feature>
<dbReference type="GO" id="GO:0051301">
    <property type="term" value="P:cell division"/>
    <property type="evidence" value="ECO:0007669"/>
    <property type="project" value="UniProtKB-KW"/>
</dbReference>
<evidence type="ECO:0000256" key="14">
    <source>
        <dbReference type="HAMAP-Rule" id="MF_00046"/>
    </source>
</evidence>
<feature type="domain" description="Mur ligase C-terminal" evidence="16">
    <location>
        <begin position="336"/>
        <end position="459"/>
    </location>
</feature>
<comment type="function">
    <text evidence="14">Cell wall formation.</text>
</comment>
<dbReference type="Pfam" id="PF01225">
    <property type="entry name" value="Mur_ligase"/>
    <property type="match status" value="1"/>
</dbReference>
<dbReference type="OrthoDB" id="9804126at2"/>
<comment type="catalytic activity">
    <reaction evidence="13 14">
        <text>UDP-N-acetyl-alpha-D-muramate + L-alanine + ATP = UDP-N-acetyl-alpha-D-muramoyl-L-alanine + ADP + phosphate + H(+)</text>
        <dbReference type="Rhea" id="RHEA:23372"/>
        <dbReference type="ChEBI" id="CHEBI:15378"/>
        <dbReference type="ChEBI" id="CHEBI:30616"/>
        <dbReference type="ChEBI" id="CHEBI:43474"/>
        <dbReference type="ChEBI" id="CHEBI:57972"/>
        <dbReference type="ChEBI" id="CHEBI:70757"/>
        <dbReference type="ChEBI" id="CHEBI:83898"/>
        <dbReference type="ChEBI" id="CHEBI:456216"/>
        <dbReference type="EC" id="6.3.2.8"/>
    </reaction>
</comment>
<evidence type="ECO:0000259" key="17">
    <source>
        <dbReference type="Pfam" id="PF08245"/>
    </source>
</evidence>
<evidence type="ECO:0000256" key="9">
    <source>
        <dbReference type="ARBA" id="ARBA00022960"/>
    </source>
</evidence>
<dbReference type="SUPFAM" id="SSF53623">
    <property type="entry name" value="MurD-like peptide ligases, catalytic domain"/>
    <property type="match status" value="1"/>
</dbReference>
<dbReference type="EMBL" id="CP010552">
    <property type="protein sequence ID" value="ALE52862.1"/>
    <property type="molecule type" value="Genomic_DNA"/>
</dbReference>
<dbReference type="Gene3D" id="3.40.1190.10">
    <property type="entry name" value="Mur-like, catalytic domain"/>
    <property type="match status" value="1"/>
</dbReference>
<dbReference type="NCBIfam" id="TIGR01082">
    <property type="entry name" value="murC"/>
    <property type="match status" value="1"/>
</dbReference>
<keyword evidence="11 14" id="KW-0131">Cell cycle</keyword>
<dbReference type="HAMAP" id="MF_00046">
    <property type="entry name" value="MurC"/>
    <property type="match status" value="1"/>
</dbReference>
<dbReference type="PATRIC" id="fig|1705394.5.peg.1275"/>
<evidence type="ECO:0000256" key="7">
    <source>
        <dbReference type="ARBA" id="ARBA00022741"/>
    </source>
</evidence>
<evidence type="ECO:0000259" key="15">
    <source>
        <dbReference type="Pfam" id="PF01225"/>
    </source>
</evidence>
<dbReference type="InterPro" id="IPR050061">
    <property type="entry name" value="MurCDEF_pg_biosynth"/>
</dbReference>
<dbReference type="GO" id="GO:0008360">
    <property type="term" value="P:regulation of cell shape"/>
    <property type="evidence" value="ECO:0007669"/>
    <property type="project" value="UniProtKB-KW"/>
</dbReference>
<organism evidence="18 19">
    <name type="scientific">Candidatus Thioglobus autotrophicus</name>
    <dbReference type="NCBI Taxonomy" id="1705394"/>
    <lineage>
        <taxon>Bacteria</taxon>
        <taxon>Pseudomonadati</taxon>
        <taxon>Pseudomonadota</taxon>
        <taxon>Gammaproteobacteria</taxon>
        <taxon>Candidatus Pseudothioglobaceae</taxon>
        <taxon>Candidatus Thioglobus</taxon>
    </lineage>
</organism>
<dbReference type="InterPro" id="IPR004101">
    <property type="entry name" value="Mur_ligase_C"/>
</dbReference>
<dbReference type="UniPathway" id="UPA00219"/>
<comment type="pathway">
    <text evidence="2 14">Cell wall biogenesis; peptidoglycan biosynthesis.</text>
</comment>
<keyword evidence="12 14" id="KW-0961">Cell wall biogenesis/degradation</keyword>
<evidence type="ECO:0000256" key="4">
    <source>
        <dbReference type="ARBA" id="ARBA00022490"/>
    </source>
</evidence>
<evidence type="ECO:0000256" key="8">
    <source>
        <dbReference type="ARBA" id="ARBA00022840"/>
    </source>
</evidence>
<feature type="binding site" evidence="14">
    <location>
        <begin position="119"/>
        <end position="125"/>
    </location>
    <ligand>
        <name>ATP</name>
        <dbReference type="ChEBI" id="CHEBI:30616"/>
    </ligand>
</feature>
<evidence type="ECO:0000256" key="3">
    <source>
        <dbReference type="ARBA" id="ARBA00012211"/>
    </source>
</evidence>
<dbReference type="Proteomes" id="UP000058020">
    <property type="component" value="Chromosome"/>
</dbReference>
<comment type="subcellular location">
    <subcellularLocation>
        <location evidence="1 14">Cytoplasm</location>
    </subcellularLocation>
</comment>
<dbReference type="GO" id="GO:0071555">
    <property type="term" value="P:cell wall organization"/>
    <property type="evidence" value="ECO:0007669"/>
    <property type="project" value="UniProtKB-KW"/>
</dbReference>
<dbReference type="Pfam" id="PF08245">
    <property type="entry name" value="Mur_ligase_M"/>
    <property type="match status" value="1"/>
</dbReference>
<evidence type="ECO:0000256" key="11">
    <source>
        <dbReference type="ARBA" id="ARBA00023306"/>
    </source>
</evidence>
<evidence type="ECO:0000256" key="2">
    <source>
        <dbReference type="ARBA" id="ARBA00004752"/>
    </source>
</evidence>
<dbReference type="EC" id="6.3.2.8" evidence="3 14"/>
<dbReference type="InterPro" id="IPR036615">
    <property type="entry name" value="Mur_ligase_C_dom_sf"/>
</dbReference>
<evidence type="ECO:0000256" key="6">
    <source>
        <dbReference type="ARBA" id="ARBA00022618"/>
    </source>
</evidence>
<dbReference type="InterPro" id="IPR036565">
    <property type="entry name" value="Mur-like_cat_sf"/>
</dbReference>
<gene>
    <name evidence="14 18" type="primary">murC</name>
    <name evidence="18" type="ORF">SP60_06400</name>
</gene>
<dbReference type="RefSeq" id="WP_053951833.1">
    <property type="nucleotide sequence ID" value="NZ_CP010552.1"/>
</dbReference>
<keyword evidence="9 14" id="KW-0133">Cell shape</keyword>
<evidence type="ECO:0000313" key="18">
    <source>
        <dbReference type="EMBL" id="ALE52862.1"/>
    </source>
</evidence>
<dbReference type="GO" id="GO:0009252">
    <property type="term" value="P:peptidoglycan biosynthetic process"/>
    <property type="evidence" value="ECO:0007669"/>
    <property type="project" value="UniProtKB-UniRule"/>
</dbReference>
<evidence type="ECO:0000256" key="12">
    <source>
        <dbReference type="ARBA" id="ARBA00023316"/>
    </source>
</evidence>
<comment type="similarity">
    <text evidence="14">Belongs to the MurCDEF family.</text>
</comment>
<dbReference type="InterPro" id="IPR013221">
    <property type="entry name" value="Mur_ligase_cen"/>
</dbReference>
<dbReference type="AlphaFoldDB" id="A0A0M4PL81"/>
<evidence type="ECO:0000259" key="16">
    <source>
        <dbReference type="Pfam" id="PF02875"/>
    </source>
</evidence>
<evidence type="ECO:0000256" key="1">
    <source>
        <dbReference type="ARBA" id="ARBA00004496"/>
    </source>
</evidence>
<sequence>MNNLRQVSRSRIHKIHFIGIGGSGMSGIAEVLHNLGYQISGSDLQQNNITDRLSKMGCKISYQHHAKNISDVQAVVISSAISASNPELKKAQQLHIPVVPRAEMLAEIMRFRFGIAIAGTHGKTTTTSIIAHILNQAELDPTYIIGGILNSNGVNAKLGASDYLIAEADESDASFLHLQPMLSVITNVDQDHMETYDNNYQQLKDTFVSFTSNLPFYGACILCSDDQGVSDIIADIHRPVISYGFNSKADIRAVNVKQVGMQMHFDVVYTRDHPKYNQPFSIQLNLIGRHNILNTLAAIGVCCELDIDIDIIQSALSHFSGVARRLDYHGQLKIQQHSLDLFDDYGHHPVEISAIFDSLKNTYPDKRLVVIFQPHRYSRTRDLFDDFARILSQADGLILLDIYPASEEPIAQISSSTLAESIRKRSTLNPVVIKDAQEVLKVLPHMINQNDVILTLGAGDIHKVPGLLKSNYG</sequence>
<dbReference type="Gene3D" id="3.40.50.720">
    <property type="entry name" value="NAD(P)-binding Rossmann-like Domain"/>
    <property type="match status" value="1"/>
</dbReference>
<keyword evidence="19" id="KW-1185">Reference proteome</keyword>
<dbReference type="STRING" id="1705394.SP60_06400"/>
<evidence type="ECO:0000256" key="10">
    <source>
        <dbReference type="ARBA" id="ARBA00022984"/>
    </source>
</evidence>
<dbReference type="PANTHER" id="PTHR43445">
    <property type="entry name" value="UDP-N-ACETYLMURAMATE--L-ALANINE LIGASE-RELATED"/>
    <property type="match status" value="1"/>
</dbReference>
<dbReference type="GO" id="GO:0005524">
    <property type="term" value="F:ATP binding"/>
    <property type="evidence" value="ECO:0007669"/>
    <property type="project" value="UniProtKB-UniRule"/>
</dbReference>
<evidence type="ECO:0000256" key="5">
    <source>
        <dbReference type="ARBA" id="ARBA00022598"/>
    </source>
</evidence>
<dbReference type="GO" id="GO:0005737">
    <property type="term" value="C:cytoplasm"/>
    <property type="evidence" value="ECO:0007669"/>
    <property type="project" value="UniProtKB-SubCell"/>
</dbReference>
<feature type="domain" description="Mur ligase N-terminal catalytic" evidence="15">
    <location>
        <begin position="14"/>
        <end position="111"/>
    </location>
</feature>
<keyword evidence="4 14" id="KW-0963">Cytoplasm</keyword>
<keyword evidence="5 14" id="KW-0436">Ligase</keyword>